<name>A0A1G8LNT9_9ACTN</name>
<dbReference type="EMBL" id="FNCN01000073">
    <property type="protein sequence ID" value="SDI57382.1"/>
    <property type="molecule type" value="Genomic_DNA"/>
</dbReference>
<dbReference type="Proteomes" id="UP000198923">
    <property type="component" value="Unassembled WGS sequence"/>
</dbReference>
<evidence type="ECO:0000313" key="1">
    <source>
        <dbReference type="EMBL" id="SDI57382.1"/>
    </source>
</evidence>
<dbReference type="STRING" id="504805.SAMN05421505_1732"/>
<protein>
    <submittedName>
        <fullName evidence="1">YD repeat-containing protein</fullName>
    </submittedName>
</protein>
<dbReference type="AlphaFoldDB" id="A0A1G8LNT9"/>
<proteinExistence type="predicted"/>
<keyword evidence="2" id="KW-1185">Reference proteome</keyword>
<dbReference type="InterPro" id="IPR050708">
    <property type="entry name" value="T6SS_VgrG/RHS"/>
</dbReference>
<feature type="non-terminal residue" evidence="1">
    <location>
        <position position="247"/>
    </location>
</feature>
<organism evidence="1 2">
    <name type="scientific">Sinosporangium album</name>
    <dbReference type="NCBI Taxonomy" id="504805"/>
    <lineage>
        <taxon>Bacteria</taxon>
        <taxon>Bacillati</taxon>
        <taxon>Actinomycetota</taxon>
        <taxon>Actinomycetes</taxon>
        <taxon>Streptosporangiales</taxon>
        <taxon>Streptosporangiaceae</taxon>
        <taxon>Sinosporangium</taxon>
    </lineage>
</organism>
<dbReference type="PANTHER" id="PTHR32305">
    <property type="match status" value="1"/>
</dbReference>
<dbReference type="Gene3D" id="2.180.10.10">
    <property type="entry name" value="RHS repeat-associated core"/>
    <property type="match status" value="1"/>
</dbReference>
<sequence>MAADRPGEPAPPGCRYAAGGLSAENLTLTYTGLGLPKSLTSNLGGTTTYVKDTLYTATGRLSERSYGPNSQVKRNFTWDEGTGRLTRLTTTAKADTPTPNTAQDDRFTYNTAGEITRILDAASAVPGSPGQSECFTYDGLHRLTAAHTTTAAACGSGADNQGIDPYNQTYAYDATGNITALTDGGTTSTYSYPTAAGAARPNAVTTITRTGTNPGNDTYAYDNAGQMTARTQHGQQSTYTWNPLGQL</sequence>
<gene>
    <name evidence="1" type="ORF">SAMN05421505_1732</name>
</gene>
<dbReference type="PANTHER" id="PTHR32305:SF17">
    <property type="entry name" value="TRNA NUCLEASE WAPA"/>
    <property type="match status" value="1"/>
</dbReference>
<reference evidence="1 2" key="1">
    <citation type="submission" date="2016-10" db="EMBL/GenBank/DDBJ databases">
        <authorList>
            <person name="de Groot N.N."/>
        </authorList>
    </citation>
    <scope>NUCLEOTIDE SEQUENCE [LARGE SCALE GENOMIC DNA]</scope>
    <source>
        <strain evidence="1 2">CPCC 201354</strain>
    </source>
</reference>
<evidence type="ECO:0000313" key="2">
    <source>
        <dbReference type="Proteomes" id="UP000198923"/>
    </source>
</evidence>
<accession>A0A1G8LNT9</accession>